<gene>
    <name evidence="2" type="ORF">S12H4_42600</name>
</gene>
<reference evidence="2" key="1">
    <citation type="journal article" date="2014" name="Front. Microbiol.">
        <title>High frequency of phylogenetically diverse reductive dehalogenase-homologous genes in deep subseafloor sedimentary metagenomes.</title>
        <authorList>
            <person name="Kawai M."/>
            <person name="Futagami T."/>
            <person name="Toyoda A."/>
            <person name="Takaki Y."/>
            <person name="Nishi S."/>
            <person name="Hori S."/>
            <person name="Arai W."/>
            <person name="Tsubouchi T."/>
            <person name="Morono Y."/>
            <person name="Uchiyama I."/>
            <person name="Ito T."/>
            <person name="Fujiyama A."/>
            <person name="Inagaki F."/>
            <person name="Takami H."/>
        </authorList>
    </citation>
    <scope>NUCLEOTIDE SEQUENCE</scope>
    <source>
        <strain evidence="2">Expedition CK06-06</strain>
    </source>
</reference>
<dbReference type="Gene3D" id="3.20.20.140">
    <property type="entry name" value="Metal-dependent hydrolases"/>
    <property type="match status" value="1"/>
</dbReference>
<name>X1VW48_9ZZZZ</name>
<sequence>YDGAIYMDDLIPESDPAGIDAVLAICHADYARGYRDFKLKLCIAHMGGNFHYRALVLAEKHDNVFLDTAFLPFFCARMLPRITPEELIAHAVGVLGAEKVLYGSEGLIPRAVLEAGLAEEAAGLVLGGNACRLLDIDRQPQVRGR</sequence>
<dbReference type="Pfam" id="PF04909">
    <property type="entry name" value="Amidohydro_2"/>
    <property type="match status" value="1"/>
</dbReference>
<comment type="caution">
    <text evidence="2">The sequence shown here is derived from an EMBL/GenBank/DDBJ whole genome shotgun (WGS) entry which is preliminary data.</text>
</comment>
<feature type="non-terminal residue" evidence="2">
    <location>
        <position position="1"/>
    </location>
</feature>
<evidence type="ECO:0000313" key="2">
    <source>
        <dbReference type="EMBL" id="GAJ15180.1"/>
    </source>
</evidence>
<proteinExistence type="predicted"/>
<dbReference type="AlphaFoldDB" id="X1VW48"/>
<dbReference type="InterPro" id="IPR032466">
    <property type="entry name" value="Metal_Hydrolase"/>
</dbReference>
<dbReference type="EMBL" id="BARW01026085">
    <property type="protein sequence ID" value="GAJ15180.1"/>
    <property type="molecule type" value="Genomic_DNA"/>
</dbReference>
<accession>X1VW48</accession>
<dbReference type="InterPro" id="IPR006680">
    <property type="entry name" value="Amidohydro-rel"/>
</dbReference>
<evidence type="ECO:0000259" key="1">
    <source>
        <dbReference type="Pfam" id="PF04909"/>
    </source>
</evidence>
<dbReference type="SUPFAM" id="SSF51556">
    <property type="entry name" value="Metallo-dependent hydrolases"/>
    <property type="match status" value="1"/>
</dbReference>
<organism evidence="2">
    <name type="scientific">marine sediment metagenome</name>
    <dbReference type="NCBI Taxonomy" id="412755"/>
    <lineage>
        <taxon>unclassified sequences</taxon>
        <taxon>metagenomes</taxon>
        <taxon>ecological metagenomes</taxon>
    </lineage>
</organism>
<protein>
    <recommendedName>
        <fullName evidence="1">Amidohydrolase-related domain-containing protein</fullName>
    </recommendedName>
</protein>
<feature type="domain" description="Amidohydrolase-related" evidence="1">
    <location>
        <begin position="26"/>
        <end position="109"/>
    </location>
</feature>